<dbReference type="PROSITE" id="PS00163">
    <property type="entry name" value="FUMARATE_LYASES"/>
    <property type="match status" value="1"/>
</dbReference>
<accession>A0A9D5K8J3</accession>
<evidence type="ECO:0000313" key="4">
    <source>
        <dbReference type="Proteomes" id="UP000630660"/>
    </source>
</evidence>
<feature type="non-terminal residue" evidence="3">
    <location>
        <position position="1"/>
    </location>
</feature>
<dbReference type="Gene3D" id="1.20.200.10">
    <property type="entry name" value="Fumarase/aspartase (Central domain)"/>
    <property type="match status" value="1"/>
</dbReference>
<protein>
    <submittedName>
        <fullName evidence="3">Adenylosuccinate lyase</fullName>
    </submittedName>
</protein>
<gene>
    <name evidence="3" type="ORF">GF359_04345</name>
</gene>
<reference evidence="3" key="1">
    <citation type="submission" date="2019-11" db="EMBL/GenBank/DDBJ databases">
        <title>Microbial mats filling the niche in hypersaline microbial mats.</title>
        <authorList>
            <person name="Wong H.L."/>
            <person name="Macleod F.I."/>
            <person name="White R.A. III"/>
            <person name="Burns B.P."/>
        </authorList>
    </citation>
    <scope>NUCLEOTIDE SEQUENCE</scope>
    <source>
        <strain evidence="3">Bin_327</strain>
    </source>
</reference>
<dbReference type="GO" id="GO:0004018">
    <property type="term" value="F:N6-(1,2-dicarboxyethyl)AMP AMP-lyase (fumarate-forming) activity"/>
    <property type="evidence" value="ECO:0007669"/>
    <property type="project" value="TreeGrafter"/>
</dbReference>
<sequence>EKAVEEVNTVLNDLALRHKDTLALGRTHGRGAEPMSFGVRALSWYSEGLRTLDEFRHTAKYAARGRIAGTVGTFTVLPSEVEEIALAELGLEPEPVATQVIPRDRHATLLFSLAIIGTWLERIALNIRLGQLEGLDELSEPFRKRQTGSSAMPHKKNPVITERVCGLVRILRSNVQAGLDNIALWHERDISHSSVERVLLPDSFNLVHYLLLKMKKVLDGLIVNADNMKRILDDTGGTFFAQRLLLALIKKGASREDAYKAVQKIAFRVKETGESFDLLARKSDDVSSRLDEGELNEVFDLSRYLEQIDVLYKRLGLTE</sequence>
<name>A0A9D5K8J3_UNCW3</name>
<feature type="domain" description="Adenylosuccinate lyase C-terminal" evidence="2">
    <location>
        <begin position="236"/>
        <end position="316"/>
    </location>
</feature>
<dbReference type="Pfam" id="PF10397">
    <property type="entry name" value="ADSL_C"/>
    <property type="match status" value="1"/>
</dbReference>
<evidence type="ECO:0000256" key="1">
    <source>
        <dbReference type="ARBA" id="ARBA00023239"/>
    </source>
</evidence>
<dbReference type="SUPFAM" id="SSF48557">
    <property type="entry name" value="L-aspartase-like"/>
    <property type="match status" value="1"/>
</dbReference>
<dbReference type="PANTHER" id="PTHR43172:SF1">
    <property type="entry name" value="ADENYLOSUCCINATE LYASE"/>
    <property type="match status" value="1"/>
</dbReference>
<organism evidence="3 4">
    <name type="scientific">candidate division WOR-3 bacterium</name>
    <dbReference type="NCBI Taxonomy" id="2052148"/>
    <lineage>
        <taxon>Bacteria</taxon>
        <taxon>Bacteria division WOR-3</taxon>
    </lineage>
</organism>
<dbReference type="PRINTS" id="PR00145">
    <property type="entry name" value="ARGSUCLYASE"/>
</dbReference>
<dbReference type="SMART" id="SM00998">
    <property type="entry name" value="ADSL_C"/>
    <property type="match status" value="1"/>
</dbReference>
<comment type="caution">
    <text evidence="3">The sequence shown here is derived from an EMBL/GenBank/DDBJ whole genome shotgun (WGS) entry which is preliminary data.</text>
</comment>
<dbReference type="InterPro" id="IPR022761">
    <property type="entry name" value="Fumarate_lyase_N"/>
</dbReference>
<dbReference type="InterPro" id="IPR008948">
    <property type="entry name" value="L-Aspartase-like"/>
</dbReference>
<dbReference type="Proteomes" id="UP000630660">
    <property type="component" value="Unassembled WGS sequence"/>
</dbReference>
<dbReference type="PRINTS" id="PR00149">
    <property type="entry name" value="FUMRATELYASE"/>
</dbReference>
<evidence type="ECO:0000313" key="3">
    <source>
        <dbReference type="EMBL" id="MBD3364428.1"/>
    </source>
</evidence>
<dbReference type="GO" id="GO:0044208">
    <property type="term" value="P:'de novo' AMP biosynthetic process"/>
    <property type="evidence" value="ECO:0007669"/>
    <property type="project" value="TreeGrafter"/>
</dbReference>
<dbReference type="EMBL" id="WJKJ01000141">
    <property type="protein sequence ID" value="MBD3364428.1"/>
    <property type="molecule type" value="Genomic_DNA"/>
</dbReference>
<dbReference type="InterPro" id="IPR000362">
    <property type="entry name" value="Fumarate_lyase_fam"/>
</dbReference>
<dbReference type="GO" id="GO:0070626">
    <property type="term" value="F:(S)-2-(5-amino-1-(5-phospho-D-ribosyl)imidazole-4-carboxamido) succinate lyase (fumarate-forming) activity"/>
    <property type="evidence" value="ECO:0007669"/>
    <property type="project" value="TreeGrafter"/>
</dbReference>
<evidence type="ECO:0000259" key="2">
    <source>
        <dbReference type="SMART" id="SM00998"/>
    </source>
</evidence>
<keyword evidence="1 3" id="KW-0456">Lyase</keyword>
<dbReference type="Gene3D" id="1.10.40.30">
    <property type="entry name" value="Fumarase/aspartase (C-terminal domain)"/>
    <property type="match status" value="1"/>
</dbReference>
<dbReference type="InterPro" id="IPR020557">
    <property type="entry name" value="Fumarate_lyase_CS"/>
</dbReference>
<proteinExistence type="predicted"/>
<dbReference type="GO" id="GO:0005829">
    <property type="term" value="C:cytosol"/>
    <property type="evidence" value="ECO:0007669"/>
    <property type="project" value="TreeGrafter"/>
</dbReference>
<dbReference type="AlphaFoldDB" id="A0A9D5K8J3"/>
<dbReference type="PANTHER" id="PTHR43172">
    <property type="entry name" value="ADENYLOSUCCINATE LYASE"/>
    <property type="match status" value="1"/>
</dbReference>
<dbReference type="Pfam" id="PF00206">
    <property type="entry name" value="Lyase_1"/>
    <property type="match status" value="1"/>
</dbReference>
<dbReference type="InterPro" id="IPR019468">
    <property type="entry name" value="AdenyloSucc_lyase_C"/>
</dbReference>